<dbReference type="InterPro" id="IPR018259">
    <property type="entry name" value="Ribosomal_eL21_CS"/>
</dbReference>
<dbReference type="Pfam" id="PF01157">
    <property type="entry name" value="Ribosomal_L21e"/>
    <property type="match status" value="1"/>
</dbReference>
<dbReference type="FunFam" id="6.10.250.3260:FF:000002">
    <property type="entry name" value="60S ribosomal protein L21"/>
    <property type="match status" value="1"/>
</dbReference>
<dbReference type="Proteomes" id="UP000244803">
    <property type="component" value="Chromosome 2"/>
</dbReference>
<dbReference type="Gene3D" id="2.30.30.70">
    <property type="entry name" value="Ribosomal protein L21"/>
    <property type="match status" value="1"/>
</dbReference>
<dbReference type="Gene3D" id="6.10.250.3260">
    <property type="match status" value="1"/>
</dbReference>
<evidence type="ECO:0000313" key="4">
    <source>
        <dbReference type="EMBL" id="UKJ90120.2"/>
    </source>
</evidence>
<accession>A0A976QR76</accession>
<evidence type="ECO:0000313" key="5">
    <source>
        <dbReference type="Proteomes" id="UP000244803"/>
    </source>
</evidence>
<gene>
    <name evidence="4" type="ORF">MACJ_001050</name>
</gene>
<keyword evidence="3" id="KW-0687">Ribonucleoprotein</keyword>
<organism evidence="4 5">
    <name type="scientific">Theileria orientalis</name>
    <dbReference type="NCBI Taxonomy" id="68886"/>
    <lineage>
        <taxon>Eukaryota</taxon>
        <taxon>Sar</taxon>
        <taxon>Alveolata</taxon>
        <taxon>Apicomplexa</taxon>
        <taxon>Aconoidasida</taxon>
        <taxon>Piroplasmida</taxon>
        <taxon>Theileriidae</taxon>
        <taxon>Theileria</taxon>
    </lineage>
</organism>
<dbReference type="GO" id="GO:0003735">
    <property type="term" value="F:structural constituent of ribosome"/>
    <property type="evidence" value="ECO:0007669"/>
    <property type="project" value="InterPro"/>
</dbReference>
<dbReference type="AlphaFoldDB" id="A0A976QR76"/>
<proteinExistence type="inferred from homology"/>
<dbReference type="InterPro" id="IPR001147">
    <property type="entry name" value="Ribosomal_eL21"/>
</dbReference>
<dbReference type="GO" id="GO:0005840">
    <property type="term" value="C:ribosome"/>
    <property type="evidence" value="ECO:0007669"/>
    <property type="project" value="UniProtKB-KW"/>
</dbReference>
<dbReference type="OrthoDB" id="1539250at2759"/>
<dbReference type="GO" id="GO:1990904">
    <property type="term" value="C:ribonucleoprotein complex"/>
    <property type="evidence" value="ECO:0007669"/>
    <property type="project" value="UniProtKB-KW"/>
</dbReference>
<dbReference type="SUPFAM" id="SSF50104">
    <property type="entry name" value="Translation proteins SH3-like domain"/>
    <property type="match status" value="1"/>
</dbReference>
<evidence type="ECO:0000256" key="1">
    <source>
        <dbReference type="ARBA" id="ARBA00008427"/>
    </source>
</evidence>
<reference evidence="4" key="1">
    <citation type="submission" date="2022-07" db="EMBL/GenBank/DDBJ databases">
        <title>Evaluation of T. orientalis genome assembly methods using nanopore sequencing and analysis of variation between genomes.</title>
        <authorList>
            <person name="Yam J."/>
            <person name="Micallef M.L."/>
            <person name="Liu M."/>
            <person name="Djordjevic S.P."/>
            <person name="Bogema D.R."/>
            <person name="Jenkins C."/>
        </authorList>
    </citation>
    <scope>NUCLEOTIDE SEQUENCE</scope>
    <source>
        <strain evidence="4">Fish Creek</strain>
    </source>
</reference>
<dbReference type="PROSITE" id="PS01171">
    <property type="entry name" value="RIBOSOMAL_L21E"/>
    <property type="match status" value="1"/>
</dbReference>
<evidence type="ECO:0000256" key="3">
    <source>
        <dbReference type="ARBA" id="ARBA00023274"/>
    </source>
</evidence>
<sequence>MPHSYGKRARTRHKFSKPFRRHGMPALSRYLTTYKVGDHVDIFVDSSVHKGLPHSFYHGRTGVVYNVTKRALGVMVKKVVRGKELLKKVNVNVEHVRKSRCREEFLKRVATNDELRRQAKLEGKKLKLKREPKPVAPGYVVKVDPESVVTLEPVPFVEKY</sequence>
<comment type="similarity">
    <text evidence="1">Belongs to the eukaryotic ribosomal protein eL21 family.</text>
</comment>
<dbReference type="FunFam" id="2.30.30.70:FF:000001">
    <property type="entry name" value="60S ribosomal protein L21"/>
    <property type="match status" value="1"/>
</dbReference>
<dbReference type="InterPro" id="IPR036948">
    <property type="entry name" value="Ribosomal_eL21_sf"/>
</dbReference>
<dbReference type="PANTHER" id="PTHR20981">
    <property type="entry name" value="60S RIBOSOMAL PROTEIN L21"/>
    <property type="match status" value="1"/>
</dbReference>
<protein>
    <submittedName>
        <fullName evidence="4">60S ribosomal protein L21</fullName>
    </submittedName>
</protein>
<dbReference type="InterPro" id="IPR008991">
    <property type="entry name" value="Translation_prot_SH3-like_sf"/>
</dbReference>
<keyword evidence="2 4" id="KW-0689">Ribosomal protein</keyword>
<dbReference type="GO" id="GO:0006412">
    <property type="term" value="P:translation"/>
    <property type="evidence" value="ECO:0007669"/>
    <property type="project" value="InterPro"/>
</dbReference>
<dbReference type="EMBL" id="CP056068">
    <property type="protein sequence ID" value="UKJ90120.2"/>
    <property type="molecule type" value="Genomic_DNA"/>
</dbReference>
<evidence type="ECO:0000256" key="2">
    <source>
        <dbReference type="ARBA" id="ARBA00022980"/>
    </source>
</evidence>
<name>A0A976QR76_THEOR</name>